<gene>
    <name evidence="2" type="ORF">FYC51_08340</name>
</gene>
<dbReference type="CDD" id="cd00761">
    <property type="entry name" value="Glyco_tranf_GTA_type"/>
    <property type="match status" value="1"/>
</dbReference>
<comment type="caution">
    <text evidence="2">The sequence shown here is derived from an EMBL/GenBank/DDBJ whole genome shotgun (WGS) entry which is preliminary data.</text>
</comment>
<feature type="domain" description="Glycosyltransferase 2-like" evidence="1">
    <location>
        <begin position="42"/>
        <end position="164"/>
    </location>
</feature>
<dbReference type="GO" id="GO:0016740">
    <property type="term" value="F:transferase activity"/>
    <property type="evidence" value="ECO:0007669"/>
    <property type="project" value="UniProtKB-KW"/>
</dbReference>
<dbReference type="InterPro" id="IPR029044">
    <property type="entry name" value="Nucleotide-diphossugar_trans"/>
</dbReference>
<dbReference type="PANTHER" id="PTHR43685:SF2">
    <property type="entry name" value="GLYCOSYLTRANSFERASE 2-LIKE DOMAIN-CONTAINING PROTEIN"/>
    <property type="match status" value="1"/>
</dbReference>
<sequence>MARRGRHRRHGGRRRRQRPRRLAAAACFAGARAMSARPTVDVVVATNRLLPYLAVALQSVRDQTYANRRLILVDDGSEDPAGLERLAGPDAIVLHQASAGLSVGRNAGIAAGDGEFVAFLDDDDIWPPERLDQLVRVLEARPDAVAAFGDGRYVDTDGRPFGTWTTEEAPPEAFLSGATPIPRIVTLVVRREAILRAGGFDPSFRFAEDDEFILRMLRVGPMAGTGTTVVDYRRHDRNVTLADWRERYRASVRAIRTNVADANAMGDERSARLLRRNLRRYRSMMAAAVPGRVAERLRRREFGDAAADLWDGVRISPAGFTRGAFAKVARRS</sequence>
<dbReference type="SUPFAM" id="SSF53448">
    <property type="entry name" value="Nucleotide-diphospho-sugar transferases"/>
    <property type="match status" value="1"/>
</dbReference>
<evidence type="ECO:0000313" key="3">
    <source>
        <dbReference type="Proteomes" id="UP000325243"/>
    </source>
</evidence>
<organism evidence="2 3">
    <name type="scientific">Agromyces mariniharenae</name>
    <dbReference type="NCBI Taxonomy" id="2604423"/>
    <lineage>
        <taxon>Bacteria</taxon>
        <taxon>Bacillati</taxon>
        <taxon>Actinomycetota</taxon>
        <taxon>Actinomycetes</taxon>
        <taxon>Micrococcales</taxon>
        <taxon>Microbacteriaceae</taxon>
        <taxon>Agromyces</taxon>
    </lineage>
</organism>
<dbReference type="AlphaFoldDB" id="A0A5S4VAK8"/>
<dbReference type="Pfam" id="PF00535">
    <property type="entry name" value="Glycos_transf_2"/>
    <property type="match status" value="1"/>
</dbReference>
<dbReference type="InterPro" id="IPR001173">
    <property type="entry name" value="Glyco_trans_2-like"/>
</dbReference>
<accession>A0A5S4VAK8</accession>
<dbReference type="PANTHER" id="PTHR43685">
    <property type="entry name" value="GLYCOSYLTRANSFERASE"/>
    <property type="match status" value="1"/>
</dbReference>
<proteinExistence type="predicted"/>
<keyword evidence="2" id="KW-0808">Transferase</keyword>
<dbReference type="InterPro" id="IPR050834">
    <property type="entry name" value="Glycosyltransf_2"/>
</dbReference>
<evidence type="ECO:0000259" key="1">
    <source>
        <dbReference type="Pfam" id="PF00535"/>
    </source>
</evidence>
<reference evidence="2 3" key="1">
    <citation type="submission" date="2019-08" db="EMBL/GenBank/DDBJ databases">
        <authorList>
            <person name="Hu J."/>
        </authorList>
    </citation>
    <scope>NUCLEOTIDE SEQUENCE [LARGE SCALE GENOMIC DNA]</scope>
    <source>
        <strain evidence="2 3">NEAU-184</strain>
    </source>
</reference>
<keyword evidence="3" id="KW-1185">Reference proteome</keyword>
<dbReference type="EMBL" id="VSSB01000001">
    <property type="protein sequence ID" value="TYL53650.1"/>
    <property type="molecule type" value="Genomic_DNA"/>
</dbReference>
<evidence type="ECO:0000313" key="2">
    <source>
        <dbReference type="EMBL" id="TYL53650.1"/>
    </source>
</evidence>
<dbReference type="Proteomes" id="UP000325243">
    <property type="component" value="Unassembled WGS sequence"/>
</dbReference>
<dbReference type="Gene3D" id="3.90.550.10">
    <property type="entry name" value="Spore Coat Polysaccharide Biosynthesis Protein SpsA, Chain A"/>
    <property type="match status" value="1"/>
</dbReference>
<protein>
    <submittedName>
        <fullName evidence="2">Glycosyltransferase family 2 protein</fullName>
    </submittedName>
</protein>
<name>A0A5S4VAK8_9MICO</name>